<evidence type="ECO:0000313" key="2">
    <source>
        <dbReference type="EMBL" id="EPZ16168.1"/>
    </source>
</evidence>
<evidence type="ECO:0000259" key="1">
    <source>
        <dbReference type="Pfam" id="PF12728"/>
    </source>
</evidence>
<gene>
    <name evidence="2" type="ORF">M622_03040</name>
</gene>
<accession>T0B039</accession>
<protein>
    <recommendedName>
        <fullName evidence="1">Helix-turn-helix domain-containing protein</fullName>
    </recommendedName>
</protein>
<sequence>MQSNTQTKYSTEQAAAALGIRPQTLRAALCRDGHYFGIRPVKLPNRMLRWPGEAIDRLLTGEVA</sequence>
<dbReference type="RefSeq" id="WP_021249010.1">
    <property type="nucleotide sequence ID" value="NZ_ATJV01000048.1"/>
</dbReference>
<organism evidence="2 3">
    <name type="scientific">Thauera terpenica 58Eu</name>
    <dbReference type="NCBI Taxonomy" id="1348657"/>
    <lineage>
        <taxon>Bacteria</taxon>
        <taxon>Pseudomonadati</taxon>
        <taxon>Pseudomonadota</taxon>
        <taxon>Betaproteobacteria</taxon>
        <taxon>Rhodocyclales</taxon>
        <taxon>Zoogloeaceae</taxon>
        <taxon>Thauera</taxon>
    </lineage>
</organism>
<dbReference type="Pfam" id="PF12728">
    <property type="entry name" value="HTH_17"/>
    <property type="match status" value="1"/>
</dbReference>
<dbReference type="OrthoDB" id="6615103at2"/>
<proteinExistence type="predicted"/>
<evidence type="ECO:0000313" key="3">
    <source>
        <dbReference type="Proteomes" id="UP000015455"/>
    </source>
</evidence>
<dbReference type="EMBL" id="ATJV01000048">
    <property type="protein sequence ID" value="EPZ16168.1"/>
    <property type="molecule type" value="Genomic_DNA"/>
</dbReference>
<dbReference type="Proteomes" id="UP000015455">
    <property type="component" value="Unassembled WGS sequence"/>
</dbReference>
<dbReference type="PATRIC" id="fig|1348657.5.peg.1586"/>
<reference evidence="2 3" key="1">
    <citation type="submission" date="2013-06" db="EMBL/GenBank/DDBJ databases">
        <title>Draft genome sequence of Thauera terpenica.</title>
        <authorList>
            <person name="Liu B."/>
            <person name="Frostegard A.H."/>
            <person name="Shapleigh J.P."/>
        </authorList>
    </citation>
    <scope>NUCLEOTIDE SEQUENCE [LARGE SCALE GENOMIC DNA]</scope>
    <source>
        <strain evidence="2 3">58Eu</strain>
    </source>
</reference>
<dbReference type="STRING" id="1348657.M622_03040"/>
<dbReference type="InterPro" id="IPR041657">
    <property type="entry name" value="HTH_17"/>
</dbReference>
<dbReference type="AlphaFoldDB" id="T0B039"/>
<feature type="domain" description="Helix-turn-helix" evidence="1">
    <location>
        <begin position="9"/>
        <end position="60"/>
    </location>
</feature>
<comment type="caution">
    <text evidence="2">The sequence shown here is derived from an EMBL/GenBank/DDBJ whole genome shotgun (WGS) entry which is preliminary data.</text>
</comment>
<keyword evidence="3" id="KW-1185">Reference proteome</keyword>
<name>T0B039_9RHOO</name>